<gene>
    <name evidence="2" type="ORF">I553_8649</name>
</gene>
<dbReference type="AlphaFoldDB" id="X8CL81"/>
<dbReference type="PATRIC" id="fig|1299334.3.peg.2750"/>
<dbReference type="PANTHER" id="PTHR47545">
    <property type="entry name" value="MULTIFUNCTIONAL CCA PROTEIN"/>
    <property type="match status" value="1"/>
</dbReference>
<dbReference type="PANTHER" id="PTHR47545:SF1">
    <property type="entry name" value="MULTIFUNCTIONAL CCA PROTEIN"/>
    <property type="match status" value="1"/>
</dbReference>
<evidence type="ECO:0000313" key="2">
    <source>
        <dbReference type="EMBL" id="EUA56601.1"/>
    </source>
</evidence>
<accession>X8CL81</accession>
<dbReference type="InterPro" id="IPR050124">
    <property type="entry name" value="tRNA_CCA-adding_enzyme"/>
</dbReference>
<evidence type="ECO:0000256" key="1">
    <source>
        <dbReference type="ARBA" id="ARBA00022741"/>
    </source>
</evidence>
<keyword evidence="1" id="KW-0547">Nucleotide-binding</keyword>
<reference evidence="2" key="1">
    <citation type="submission" date="2014-01" db="EMBL/GenBank/DDBJ databases">
        <authorList>
            <person name="Brown-Elliot B."/>
            <person name="Wallace R."/>
            <person name="Lenaerts A."/>
            <person name="Ordway D."/>
            <person name="DeGroote M.A."/>
            <person name="Parker T."/>
            <person name="Sizemore C."/>
            <person name="Tallon L.J."/>
            <person name="Sadzewicz L.K."/>
            <person name="Sengamalay N."/>
            <person name="Fraser C.M."/>
            <person name="Hine E."/>
            <person name="Shefchek K.A."/>
            <person name="Das S.P."/>
            <person name="Tettelin H."/>
        </authorList>
    </citation>
    <scope>NUCLEOTIDE SEQUENCE [LARGE SCALE GENOMIC DNA]</scope>
    <source>
        <strain evidence="2">4042</strain>
    </source>
</reference>
<comment type="caution">
    <text evidence="2">The sequence shown here is derived from an EMBL/GenBank/DDBJ whole genome shotgun (WGS) entry which is preliminary data.</text>
</comment>
<protein>
    <submittedName>
        <fullName evidence="2">Putative polyA polymerase</fullName>
    </submittedName>
</protein>
<name>X8CL81_MYCXE</name>
<dbReference type="EMBL" id="JAOB01000029">
    <property type="protein sequence ID" value="EUA56601.1"/>
    <property type="molecule type" value="Genomic_DNA"/>
</dbReference>
<dbReference type="SUPFAM" id="SSF81891">
    <property type="entry name" value="Poly A polymerase C-terminal region-like"/>
    <property type="match status" value="1"/>
</dbReference>
<proteinExistence type="predicted"/>
<dbReference type="Gene3D" id="1.10.3090.10">
    <property type="entry name" value="cca-adding enzyme, domain 2"/>
    <property type="match status" value="1"/>
</dbReference>
<dbReference type="GO" id="GO:0000166">
    <property type="term" value="F:nucleotide binding"/>
    <property type="evidence" value="ECO:0007669"/>
    <property type="project" value="UniProtKB-KW"/>
</dbReference>
<sequence>MAVRITPTGPGEFVDPLGGLAALRAGVLDTPSAPQESFADDPLRMLRAARFVSQLGFTVAPRVRAAIEDMARSWPASLPSGWPPNWTSYCSAETRWPVSTSWCRPGWAKSCCPRSVRCEWPSTNTINTKTSTSIR</sequence>
<organism evidence="2">
    <name type="scientific">Mycobacterium xenopi 4042</name>
    <dbReference type="NCBI Taxonomy" id="1299334"/>
    <lineage>
        <taxon>Bacteria</taxon>
        <taxon>Bacillati</taxon>
        <taxon>Actinomycetota</taxon>
        <taxon>Actinomycetes</taxon>
        <taxon>Mycobacteriales</taxon>
        <taxon>Mycobacteriaceae</taxon>
        <taxon>Mycobacterium</taxon>
    </lineage>
</organism>